<feature type="domain" description="Chalcone/stilbene synthase N-terminal" evidence="5">
    <location>
        <begin position="7"/>
        <end position="203"/>
    </location>
</feature>
<dbReference type="CDD" id="cd00831">
    <property type="entry name" value="CHS_like"/>
    <property type="match status" value="1"/>
</dbReference>
<reference evidence="7 8" key="1">
    <citation type="journal article" date="2015" name="Antonie Van Leeuwenhoek">
        <title>Oceanobacillus bengalensis sp. nov., a bacterium isolated from seawater of the Bay of Bengal.</title>
        <authorList>
            <person name="Yongchang O."/>
            <person name="Xiang W."/>
            <person name="Wang G."/>
        </authorList>
    </citation>
    <scope>NUCLEOTIDE SEQUENCE [LARGE SCALE GENOMIC DNA]</scope>
    <source>
        <strain evidence="7 8">MCCC 1K00260</strain>
    </source>
</reference>
<dbReference type="PANTHER" id="PTHR11877">
    <property type="entry name" value="HYDROXYMETHYLGLUTARYL-COA SYNTHASE"/>
    <property type="match status" value="1"/>
</dbReference>
<evidence type="ECO:0000259" key="5">
    <source>
        <dbReference type="Pfam" id="PF00195"/>
    </source>
</evidence>
<dbReference type="Proteomes" id="UP000281813">
    <property type="component" value="Unassembled WGS sequence"/>
</dbReference>
<keyword evidence="8" id="KW-1185">Reference proteome</keyword>
<dbReference type="InterPro" id="IPR001099">
    <property type="entry name" value="Chalcone/stilbene_synt_N"/>
</dbReference>
<keyword evidence="2" id="KW-0808">Transferase</keyword>
<dbReference type="RefSeq" id="WP_121133070.1">
    <property type="nucleotide sequence ID" value="NZ_JBHUFK010000015.1"/>
</dbReference>
<dbReference type="InterPro" id="IPR016039">
    <property type="entry name" value="Thiolase-like"/>
</dbReference>
<dbReference type="PIRSF" id="PIRSF000451">
    <property type="entry name" value="PKS_III"/>
    <property type="match status" value="1"/>
</dbReference>
<organism evidence="7 8">
    <name type="scientific">Oceanobacillus bengalensis</name>
    <dbReference type="NCBI Taxonomy" id="1435466"/>
    <lineage>
        <taxon>Bacteria</taxon>
        <taxon>Bacillati</taxon>
        <taxon>Bacillota</taxon>
        <taxon>Bacilli</taxon>
        <taxon>Bacillales</taxon>
        <taxon>Bacillaceae</taxon>
        <taxon>Oceanobacillus</taxon>
    </lineage>
</organism>
<dbReference type="InterPro" id="IPR011141">
    <property type="entry name" value="Polyketide_synthase_type-III"/>
</dbReference>
<dbReference type="InterPro" id="IPR012328">
    <property type="entry name" value="Chalcone/stilbene_synt_C"/>
</dbReference>
<dbReference type="EMBL" id="RBZO01000025">
    <property type="protein sequence ID" value="RKQ13917.1"/>
    <property type="molecule type" value="Genomic_DNA"/>
</dbReference>
<gene>
    <name evidence="7" type="ORF">D8M05_14620</name>
</gene>
<evidence type="ECO:0000313" key="8">
    <source>
        <dbReference type="Proteomes" id="UP000281813"/>
    </source>
</evidence>
<comment type="similarity">
    <text evidence="1">Belongs to the thiolase-like superfamily. Chalcone/stilbene synthases family.</text>
</comment>
<dbReference type="GO" id="GO:0030639">
    <property type="term" value="P:polyketide biosynthetic process"/>
    <property type="evidence" value="ECO:0007669"/>
    <property type="project" value="TreeGrafter"/>
</dbReference>
<evidence type="ECO:0000256" key="1">
    <source>
        <dbReference type="ARBA" id="ARBA00005531"/>
    </source>
</evidence>
<dbReference type="PANTHER" id="PTHR11877:SF99">
    <property type="entry name" value="1,3,6,8-TETRAHYDROXYNAPHTHALENE SYNTHASE"/>
    <property type="match status" value="1"/>
</dbReference>
<feature type="active site" description="Acyl-thioester intermediate" evidence="4">
    <location>
        <position position="144"/>
    </location>
</feature>
<keyword evidence="3" id="KW-0012">Acyltransferase</keyword>
<dbReference type="OrthoDB" id="9786288at2"/>
<evidence type="ECO:0000256" key="4">
    <source>
        <dbReference type="PIRSR" id="PIRSR000451-1"/>
    </source>
</evidence>
<comment type="caution">
    <text evidence="7">The sequence shown here is derived from an EMBL/GenBank/DDBJ whole genome shotgun (WGS) entry which is preliminary data.</text>
</comment>
<dbReference type="AlphaFoldDB" id="A0A494YUT3"/>
<dbReference type="GO" id="GO:0016747">
    <property type="term" value="F:acyltransferase activity, transferring groups other than amino-acyl groups"/>
    <property type="evidence" value="ECO:0007669"/>
    <property type="project" value="InterPro"/>
</dbReference>
<sequence>MTYICSTGVSIPEYNMQQEEVKQLVKKIFGYTSRQVDRLLPVFDHAEIDNRQFVVEKEWFEQDHTFEEKNNLYLELAKAHSVEAVDNCLSNDIFLKKAIPYEAVDMILFVTSSGIAAPTMDVHMMNERPFRQDVGRMPLWGLGCCGGAIGLSRAHDWITAYPDKTALLICSELCSLTFQKGDVKKSNIVGTALFGDGISATLLVGEESPYLDYRKSSIPKIIATDTRTKPNSASVMGWDVTNNGLEVIFSKSIPALVHSFWKEHLEWFLQERGLNELDFSSFIAHPGGKKVLLAMEEVLQCTKKKLKHSYHVLRNHGNMSSATVLYVLREWMKETMHTGDRSILSALGPGFTSELLLLEWVE</sequence>
<accession>A0A494YUT3</accession>
<evidence type="ECO:0000313" key="7">
    <source>
        <dbReference type="EMBL" id="RKQ13917.1"/>
    </source>
</evidence>
<protein>
    <submittedName>
        <fullName evidence="7">Type III polyketide synthase</fullName>
    </submittedName>
</protein>
<dbReference type="Pfam" id="PF00195">
    <property type="entry name" value="Chal_sti_synt_N"/>
    <property type="match status" value="1"/>
</dbReference>
<evidence type="ECO:0000259" key="6">
    <source>
        <dbReference type="Pfam" id="PF02797"/>
    </source>
</evidence>
<dbReference type="Gene3D" id="3.40.47.10">
    <property type="match status" value="2"/>
</dbReference>
<dbReference type="SUPFAM" id="SSF53901">
    <property type="entry name" value="Thiolase-like"/>
    <property type="match status" value="2"/>
</dbReference>
<evidence type="ECO:0000256" key="3">
    <source>
        <dbReference type="ARBA" id="ARBA00023315"/>
    </source>
</evidence>
<feature type="domain" description="Chalcone/stilbene synthase C-terminal" evidence="6">
    <location>
        <begin position="229"/>
        <end position="359"/>
    </location>
</feature>
<dbReference type="Pfam" id="PF02797">
    <property type="entry name" value="Chal_sti_synt_C"/>
    <property type="match status" value="1"/>
</dbReference>
<proteinExistence type="inferred from homology"/>
<evidence type="ECO:0000256" key="2">
    <source>
        <dbReference type="ARBA" id="ARBA00022679"/>
    </source>
</evidence>
<name>A0A494YUT3_9BACI</name>